<dbReference type="SUPFAM" id="SSF55486">
    <property type="entry name" value="Metalloproteases ('zincins'), catalytic domain"/>
    <property type="match status" value="1"/>
</dbReference>
<name>A0A9N8F0D4_9STRA</name>
<feature type="signal peptide" evidence="8">
    <location>
        <begin position="1"/>
        <end position="26"/>
    </location>
</feature>
<evidence type="ECO:0000256" key="2">
    <source>
        <dbReference type="ARBA" id="ARBA00022670"/>
    </source>
</evidence>
<dbReference type="PRINTS" id="PR00730">
    <property type="entry name" value="THERMOLYSIN"/>
</dbReference>
<sequence length="677" mass="74032">MSFFSNTAVLVLVVTIWLVHTSTVKGVRGPAPGDEGQCDGRLLDLSRLETMRGFGQGPGGSPGGSTPPVISREGIVIDTDSWYTVKGGPIVPFAISRRNMECNYGRSRLREELQGVPVYGADMIMSFGGNCAPGGNSRNYEWWSAEDQPENAPPMSLTQILNDFQVRDMFAKSFRDVRVPQGYTPAFSIDKAKEIVADFYNIPAQDIDSNVTLYVYPSQPQDYLTYFVEVIVPVPGSTAVYRVVLDAHSAEFLSVCTFVDPDVDRRRREHVQQEVQKQQEDDNNRHLLRANDKNRRLQDICQSCAVVEDIASFLGTTTCPINTLYLDDSGKTVTCTQATTTSGGTIFVPYPDTALFWNGAYDCQNSVGPCSLVDIPDCQDAISDVTFSALQTLQYLQSSLNVLGGLSSDASVPQWLNGLVHYDTDYCNAFYSSNRIVFGDCDCDILTPLVSIDITAHEVMHGVTQKHSNLEYSGESGGLNEGYSDIMGSVMEFVINDSQDTPDFTLGEVLGGFYGIIRFMEDPPLDGQSVGSICDYTSSLNVHHSSGILNKAFVKAVRACQANGCLSTEFDCTLLVGPLFLYTNLQLLTSLSTFLDGALQTCIMVEEFLDTIAEYDSCDQETLTQFVIDGWAAVDITIDSTSCNSATTSCSGTTPNPTPAPRRQQSQSASQGSQRYL</sequence>
<evidence type="ECO:0000256" key="8">
    <source>
        <dbReference type="SAM" id="SignalP"/>
    </source>
</evidence>
<keyword evidence="3" id="KW-0479">Metal-binding</keyword>
<dbReference type="Proteomes" id="UP001153069">
    <property type="component" value="Unassembled WGS sequence"/>
</dbReference>
<feature type="compositionally biased region" description="Low complexity" evidence="7">
    <location>
        <begin position="662"/>
        <end position="677"/>
    </location>
</feature>
<evidence type="ECO:0000313" key="12">
    <source>
        <dbReference type="Proteomes" id="UP001153069"/>
    </source>
</evidence>
<evidence type="ECO:0000259" key="10">
    <source>
        <dbReference type="Pfam" id="PF02868"/>
    </source>
</evidence>
<dbReference type="InterPro" id="IPR027268">
    <property type="entry name" value="Peptidase_M4/M1_CTD_sf"/>
</dbReference>
<dbReference type="PANTHER" id="PTHR33794">
    <property type="entry name" value="BACILLOLYSIN"/>
    <property type="match status" value="1"/>
</dbReference>
<evidence type="ECO:0000256" key="3">
    <source>
        <dbReference type="ARBA" id="ARBA00022723"/>
    </source>
</evidence>
<dbReference type="PANTHER" id="PTHR33794:SF1">
    <property type="entry name" value="BACILLOLYSIN"/>
    <property type="match status" value="1"/>
</dbReference>
<evidence type="ECO:0000256" key="7">
    <source>
        <dbReference type="SAM" id="MobiDB-lite"/>
    </source>
</evidence>
<dbReference type="GO" id="GO:0004222">
    <property type="term" value="F:metalloendopeptidase activity"/>
    <property type="evidence" value="ECO:0007669"/>
    <property type="project" value="InterPro"/>
</dbReference>
<dbReference type="InterPro" id="IPR050728">
    <property type="entry name" value="Zinc_Metalloprotease_M4"/>
</dbReference>
<dbReference type="Pfam" id="PF01447">
    <property type="entry name" value="Peptidase_M4"/>
    <property type="match status" value="1"/>
</dbReference>
<evidence type="ECO:0000256" key="5">
    <source>
        <dbReference type="ARBA" id="ARBA00022833"/>
    </source>
</evidence>
<comment type="caution">
    <text evidence="11">The sequence shown here is derived from an EMBL/GenBank/DDBJ whole genome shotgun (WGS) entry which is preliminary data.</text>
</comment>
<feature type="chain" id="PRO_5040257212" evidence="8">
    <location>
        <begin position="27"/>
        <end position="677"/>
    </location>
</feature>
<reference evidence="11" key="1">
    <citation type="submission" date="2020-06" db="EMBL/GenBank/DDBJ databases">
        <authorList>
            <consortium name="Plant Systems Biology data submission"/>
        </authorList>
    </citation>
    <scope>NUCLEOTIDE SEQUENCE</scope>
    <source>
        <strain evidence="11">D6</strain>
    </source>
</reference>
<accession>A0A9N8F0D4</accession>
<dbReference type="InterPro" id="IPR023612">
    <property type="entry name" value="Peptidase_M4"/>
</dbReference>
<dbReference type="AlphaFoldDB" id="A0A9N8F0D4"/>
<dbReference type="GO" id="GO:0046872">
    <property type="term" value="F:metal ion binding"/>
    <property type="evidence" value="ECO:0007669"/>
    <property type="project" value="UniProtKB-KW"/>
</dbReference>
<dbReference type="Pfam" id="PF02868">
    <property type="entry name" value="Peptidase_M4_C"/>
    <property type="match status" value="1"/>
</dbReference>
<dbReference type="OrthoDB" id="5332336at2759"/>
<feature type="domain" description="Peptidase M4" evidence="9">
    <location>
        <begin position="367"/>
        <end position="465"/>
    </location>
</feature>
<dbReference type="Gene3D" id="1.10.390.10">
    <property type="entry name" value="Neutral Protease Domain 2"/>
    <property type="match status" value="1"/>
</dbReference>
<evidence type="ECO:0000256" key="1">
    <source>
        <dbReference type="ARBA" id="ARBA00009388"/>
    </source>
</evidence>
<feature type="domain" description="Peptidase M4 C-terminal" evidence="10">
    <location>
        <begin position="468"/>
        <end position="599"/>
    </location>
</feature>
<dbReference type="InterPro" id="IPR001570">
    <property type="entry name" value="Peptidase_M4_C_domain"/>
</dbReference>
<keyword evidence="4" id="KW-0378">Hydrolase</keyword>
<feature type="region of interest" description="Disordered" evidence="7">
    <location>
        <begin position="643"/>
        <end position="677"/>
    </location>
</feature>
<keyword evidence="12" id="KW-1185">Reference proteome</keyword>
<protein>
    <submittedName>
        <fullName evidence="11">Neutral protease</fullName>
    </submittedName>
</protein>
<evidence type="ECO:0000313" key="11">
    <source>
        <dbReference type="EMBL" id="CAB9529069.1"/>
    </source>
</evidence>
<dbReference type="GO" id="GO:0006508">
    <property type="term" value="P:proteolysis"/>
    <property type="evidence" value="ECO:0007669"/>
    <property type="project" value="UniProtKB-KW"/>
</dbReference>
<dbReference type="InterPro" id="IPR013856">
    <property type="entry name" value="Peptidase_M4_domain"/>
</dbReference>
<gene>
    <name evidence="11" type="ORF">SEMRO_2396_G325980.1</name>
</gene>
<dbReference type="EMBL" id="CAICTM010002394">
    <property type="protein sequence ID" value="CAB9529069.1"/>
    <property type="molecule type" value="Genomic_DNA"/>
</dbReference>
<keyword evidence="6" id="KW-0482">Metalloprotease</keyword>
<feature type="compositionally biased region" description="Low complexity" evidence="7">
    <location>
        <begin position="643"/>
        <end position="654"/>
    </location>
</feature>
<keyword evidence="5" id="KW-0862">Zinc</keyword>
<comment type="similarity">
    <text evidence="1">Belongs to the peptidase M4 family.</text>
</comment>
<proteinExistence type="inferred from homology"/>
<dbReference type="Gene3D" id="3.10.170.10">
    <property type="match status" value="1"/>
</dbReference>
<keyword evidence="2 11" id="KW-0645">Protease</keyword>
<evidence type="ECO:0000256" key="4">
    <source>
        <dbReference type="ARBA" id="ARBA00022801"/>
    </source>
</evidence>
<keyword evidence="8" id="KW-0732">Signal</keyword>
<organism evidence="11 12">
    <name type="scientific">Seminavis robusta</name>
    <dbReference type="NCBI Taxonomy" id="568900"/>
    <lineage>
        <taxon>Eukaryota</taxon>
        <taxon>Sar</taxon>
        <taxon>Stramenopiles</taxon>
        <taxon>Ochrophyta</taxon>
        <taxon>Bacillariophyta</taxon>
        <taxon>Bacillariophyceae</taxon>
        <taxon>Bacillariophycidae</taxon>
        <taxon>Naviculales</taxon>
        <taxon>Naviculaceae</taxon>
        <taxon>Seminavis</taxon>
    </lineage>
</organism>
<evidence type="ECO:0000259" key="9">
    <source>
        <dbReference type="Pfam" id="PF01447"/>
    </source>
</evidence>
<evidence type="ECO:0000256" key="6">
    <source>
        <dbReference type="ARBA" id="ARBA00023049"/>
    </source>
</evidence>